<dbReference type="PANTHER" id="PTHR31040">
    <property type="entry name" value="NURIM"/>
    <property type="match status" value="1"/>
</dbReference>
<evidence type="ECO:0000313" key="8">
    <source>
        <dbReference type="Proteomes" id="UP000179616"/>
    </source>
</evidence>
<dbReference type="AlphaFoldDB" id="A0A1S1L9B5"/>
<evidence type="ECO:0000256" key="4">
    <source>
        <dbReference type="ARBA" id="ARBA00022989"/>
    </source>
</evidence>
<gene>
    <name evidence="7" type="ORF">BKG76_13075</name>
</gene>
<feature type="transmembrane region" description="Helical" evidence="6">
    <location>
        <begin position="141"/>
        <end position="160"/>
    </location>
</feature>
<comment type="subcellular location">
    <subcellularLocation>
        <location evidence="1">Endomembrane system</location>
        <topology evidence="1">Multi-pass membrane protein</topology>
    </subcellularLocation>
</comment>
<dbReference type="PANTHER" id="PTHR31040:SF1">
    <property type="entry name" value="NURIM"/>
    <property type="match status" value="1"/>
</dbReference>
<feature type="transmembrane region" description="Helical" evidence="6">
    <location>
        <begin position="20"/>
        <end position="48"/>
    </location>
</feature>
<dbReference type="InterPro" id="IPR007318">
    <property type="entry name" value="Phopholipid_MeTrfase"/>
</dbReference>
<reference evidence="7 8" key="1">
    <citation type="submission" date="2016-10" db="EMBL/GenBank/DDBJ databases">
        <title>Evaluation of Human, Veterinary and Environmental Mycobacterium chelonae Isolates by Core Genome Phylogenomic Analysis, Targeted Gene Comparison, and Anti-microbial Susceptibility Patterns: A Tale of Mistaken Identities.</title>
        <authorList>
            <person name="Fogelson S.B."/>
            <person name="Camus A.C."/>
            <person name="Lorenz W."/>
            <person name="Vasireddy R."/>
            <person name="Vasireddy S."/>
            <person name="Smith T."/>
            <person name="Brown-Elliott B.A."/>
            <person name="Wallace R.J.Jr."/>
            <person name="Hasan N.A."/>
            <person name="Reischl U."/>
            <person name="Sanchez S."/>
        </authorList>
    </citation>
    <scope>NUCLEOTIDE SEQUENCE [LARGE SCALE GENOMIC DNA]</scope>
    <source>
        <strain evidence="7 8">1559</strain>
    </source>
</reference>
<sequence>MDLITTGQVRDVLSSRARLLPFLFSFAVYGLAGITVPLMLLFFGGWWLPKTVDRSASLSTGSAVIIDVALLTLFGLQHTIMARLSFKAFITRWVPDALERTIYVLMVCLVMWLIFLCWQPVPHHVWSAEGVAGVILDIGFWLGFALVYAATLLLNHFYLLGITQSYRHYVTQVPDITVDQLQTHGIYRLVRHPLMTGLLITFWCTSTMTMGHLLWAFGITVYILLGTFFEERDLVARFGSSYRAYATKVPALIPSPFKLFKRRV</sequence>
<dbReference type="STRING" id="948102.BKG76_13075"/>
<dbReference type="GO" id="GO:0012505">
    <property type="term" value="C:endomembrane system"/>
    <property type="evidence" value="ECO:0007669"/>
    <property type="project" value="UniProtKB-SubCell"/>
</dbReference>
<accession>A0A1S1L9B5</accession>
<evidence type="ECO:0000313" key="7">
    <source>
        <dbReference type="EMBL" id="OHU21548.1"/>
    </source>
</evidence>
<evidence type="ECO:0000256" key="2">
    <source>
        <dbReference type="ARBA" id="ARBA00010631"/>
    </source>
</evidence>
<keyword evidence="5 6" id="KW-0472">Membrane</keyword>
<name>A0A1S1L9B5_9MYCO</name>
<keyword evidence="4 6" id="KW-1133">Transmembrane helix</keyword>
<dbReference type="Gene3D" id="1.20.120.1630">
    <property type="match status" value="1"/>
</dbReference>
<dbReference type="InterPro" id="IPR033580">
    <property type="entry name" value="Nurim-like"/>
</dbReference>
<feature type="transmembrane region" description="Helical" evidence="6">
    <location>
        <begin position="102"/>
        <end position="121"/>
    </location>
</feature>
<dbReference type="Pfam" id="PF04191">
    <property type="entry name" value="PEMT"/>
    <property type="match status" value="1"/>
</dbReference>
<evidence type="ECO:0000256" key="3">
    <source>
        <dbReference type="ARBA" id="ARBA00022692"/>
    </source>
</evidence>
<comment type="similarity">
    <text evidence="2">Belongs to the nurim family.</text>
</comment>
<dbReference type="EMBL" id="MLIK01000019">
    <property type="protein sequence ID" value="OHU21548.1"/>
    <property type="molecule type" value="Genomic_DNA"/>
</dbReference>
<proteinExistence type="inferred from homology"/>
<dbReference type="RefSeq" id="WP_070938015.1">
    <property type="nucleotide sequence ID" value="NZ_MLIK01000019.1"/>
</dbReference>
<evidence type="ECO:0000256" key="1">
    <source>
        <dbReference type="ARBA" id="ARBA00004127"/>
    </source>
</evidence>
<evidence type="ECO:0000256" key="6">
    <source>
        <dbReference type="SAM" id="Phobius"/>
    </source>
</evidence>
<dbReference type="GeneID" id="57167734"/>
<keyword evidence="3 6" id="KW-0812">Transmembrane</keyword>
<dbReference type="Proteomes" id="UP000179616">
    <property type="component" value="Unassembled WGS sequence"/>
</dbReference>
<protein>
    <submittedName>
        <fullName evidence="7">Uncharacterized protein</fullName>
    </submittedName>
</protein>
<organism evidence="7 8">
    <name type="scientific">Mycobacteroides franklinii</name>
    <dbReference type="NCBI Taxonomy" id="948102"/>
    <lineage>
        <taxon>Bacteria</taxon>
        <taxon>Bacillati</taxon>
        <taxon>Actinomycetota</taxon>
        <taxon>Actinomycetes</taxon>
        <taxon>Mycobacteriales</taxon>
        <taxon>Mycobacteriaceae</taxon>
        <taxon>Mycobacteroides</taxon>
    </lineage>
</organism>
<feature type="transmembrane region" description="Helical" evidence="6">
    <location>
        <begin position="198"/>
        <end position="225"/>
    </location>
</feature>
<feature type="transmembrane region" description="Helical" evidence="6">
    <location>
        <begin position="60"/>
        <end position="81"/>
    </location>
</feature>
<comment type="caution">
    <text evidence="7">The sequence shown here is derived from an EMBL/GenBank/DDBJ whole genome shotgun (WGS) entry which is preliminary data.</text>
</comment>
<evidence type="ECO:0000256" key="5">
    <source>
        <dbReference type="ARBA" id="ARBA00023136"/>
    </source>
</evidence>
<dbReference type="OrthoDB" id="941586at2"/>